<evidence type="ECO:0000313" key="5">
    <source>
        <dbReference type="EMBL" id="SUQ63226.1"/>
    </source>
</evidence>
<dbReference type="RefSeq" id="WP_115086792.1">
    <property type="nucleotide sequence ID" value="NZ_CBCSFG010000011.1"/>
</dbReference>
<dbReference type="Gene3D" id="1.10.4030.10">
    <property type="entry name" value="Porin chaperone SurA, peptide-binding domain"/>
    <property type="match status" value="1"/>
</dbReference>
<dbReference type="EC" id="5.2.1.8" evidence="2"/>
<dbReference type="PANTHER" id="PTHR47245:SF2">
    <property type="entry name" value="PEPTIDYL-PROLYL CIS-TRANS ISOMERASE HP_0175-RELATED"/>
    <property type="match status" value="1"/>
</dbReference>
<dbReference type="EMBL" id="UIDD01000007">
    <property type="protein sequence ID" value="SUQ63226.1"/>
    <property type="molecule type" value="Genomic_DNA"/>
</dbReference>
<keyword evidence="3" id="KW-0697">Rotamase</keyword>
<keyword evidence="5" id="KW-0413">Isomerase</keyword>
<dbReference type="Proteomes" id="UP000255177">
    <property type="component" value="Unassembled WGS sequence"/>
</dbReference>
<gene>
    <name evidence="5" type="ORF">CCOS864_02676</name>
</gene>
<name>A0A380T141_9PSED</name>
<evidence type="ECO:0000256" key="2">
    <source>
        <dbReference type="ARBA" id="ARBA00013194"/>
    </source>
</evidence>
<dbReference type="Pfam" id="PF13624">
    <property type="entry name" value="SurA_N_3"/>
    <property type="match status" value="1"/>
</dbReference>
<sequence>MNRLMPLLLCLLALSLHAADAPPAARVNGVEISQLRLERYFAEYLQDQGRALTSIRNPSVYKRLREQALNDLIDRELLWQEAQRQGVTVSNDEVQARIGHLRQAFGSNEVFERRLAEAGFDVQSFAAYTRQELAAQQVFLAASRVPEPSQAQVLAFYAANGKTFAGAQNQSQQGPVQREQGLALAKTLLIDQLQAQARQALLQRLRDSGQLQRID</sequence>
<dbReference type="InterPro" id="IPR027304">
    <property type="entry name" value="Trigger_fact/SurA_dom_sf"/>
</dbReference>
<accession>A0A380T141</accession>
<dbReference type="AlphaFoldDB" id="A0A380T141"/>
<dbReference type="InterPro" id="IPR050245">
    <property type="entry name" value="PrsA_foldase"/>
</dbReference>
<evidence type="ECO:0000313" key="6">
    <source>
        <dbReference type="Proteomes" id="UP000255177"/>
    </source>
</evidence>
<dbReference type="PANTHER" id="PTHR47245">
    <property type="entry name" value="PEPTIDYLPROLYL ISOMERASE"/>
    <property type="match status" value="1"/>
</dbReference>
<organism evidence="5 6">
    <name type="scientific">Pseudomonas wadenswilerensis</name>
    <dbReference type="NCBI Taxonomy" id="1785161"/>
    <lineage>
        <taxon>Bacteria</taxon>
        <taxon>Pseudomonadati</taxon>
        <taxon>Pseudomonadota</taxon>
        <taxon>Gammaproteobacteria</taxon>
        <taxon>Pseudomonadales</taxon>
        <taxon>Pseudomonadaceae</taxon>
        <taxon>Pseudomonas</taxon>
    </lineage>
</organism>
<feature type="chain" id="PRO_5016963442" description="peptidylprolyl isomerase" evidence="4">
    <location>
        <begin position="19"/>
        <end position="215"/>
    </location>
</feature>
<evidence type="ECO:0000256" key="3">
    <source>
        <dbReference type="ARBA" id="ARBA00023110"/>
    </source>
</evidence>
<dbReference type="SUPFAM" id="SSF109998">
    <property type="entry name" value="Triger factor/SurA peptide-binding domain-like"/>
    <property type="match status" value="1"/>
</dbReference>
<keyword evidence="4" id="KW-0732">Signal</keyword>
<proteinExistence type="predicted"/>
<feature type="signal peptide" evidence="4">
    <location>
        <begin position="1"/>
        <end position="18"/>
    </location>
</feature>
<keyword evidence="6" id="KW-1185">Reference proteome</keyword>
<evidence type="ECO:0000256" key="4">
    <source>
        <dbReference type="SAM" id="SignalP"/>
    </source>
</evidence>
<dbReference type="GO" id="GO:0003755">
    <property type="term" value="F:peptidyl-prolyl cis-trans isomerase activity"/>
    <property type="evidence" value="ECO:0007669"/>
    <property type="project" value="UniProtKB-KW"/>
</dbReference>
<reference evidence="6" key="1">
    <citation type="submission" date="2018-07" db="EMBL/GenBank/DDBJ databases">
        <authorList>
            <person name="Blom J."/>
        </authorList>
    </citation>
    <scope>NUCLEOTIDE SEQUENCE [LARGE SCALE GENOMIC DNA]</scope>
    <source>
        <strain evidence="6">CCOS 864</strain>
    </source>
</reference>
<protein>
    <recommendedName>
        <fullName evidence="2">peptidylprolyl isomerase</fullName>
        <ecNumber evidence="2">5.2.1.8</ecNumber>
    </recommendedName>
</protein>
<comment type="catalytic activity">
    <reaction evidence="1">
        <text>[protein]-peptidylproline (omega=180) = [protein]-peptidylproline (omega=0)</text>
        <dbReference type="Rhea" id="RHEA:16237"/>
        <dbReference type="Rhea" id="RHEA-COMP:10747"/>
        <dbReference type="Rhea" id="RHEA-COMP:10748"/>
        <dbReference type="ChEBI" id="CHEBI:83833"/>
        <dbReference type="ChEBI" id="CHEBI:83834"/>
        <dbReference type="EC" id="5.2.1.8"/>
    </reaction>
</comment>
<evidence type="ECO:0000256" key="1">
    <source>
        <dbReference type="ARBA" id="ARBA00000971"/>
    </source>
</evidence>